<proteinExistence type="predicted"/>
<gene>
    <name evidence="1" type="ORF">TCHU04912_LOCUS21734</name>
</gene>
<protein>
    <recommendedName>
        <fullName evidence="2">Peptidase A2 domain-containing protein</fullName>
    </recommendedName>
</protein>
<evidence type="ECO:0008006" key="2">
    <source>
        <dbReference type="Google" id="ProtNLM"/>
    </source>
</evidence>
<name>A0A7S1XB68_9CHLO</name>
<sequence length="161" mass="16954">MLSSIWSVGRLVGQPSAGRGFTGGSNPFLDPPRYIPPGGEAAADLSLRVHETLHVYDAALIPHTASAVLDTGNAGNTMITRRVASSLGLMSHLGAARTVAVRGVVAGATERVPVIPITYELKGKRLCVMAAVTDADLGCDVLMSVHDIRLFESDGYRLSTR</sequence>
<dbReference type="AlphaFoldDB" id="A0A7S1XB68"/>
<reference evidence="1" key="1">
    <citation type="submission" date="2021-01" db="EMBL/GenBank/DDBJ databases">
        <authorList>
            <person name="Corre E."/>
            <person name="Pelletier E."/>
            <person name="Niang G."/>
            <person name="Scheremetjew M."/>
            <person name="Finn R."/>
            <person name="Kale V."/>
            <person name="Holt S."/>
            <person name="Cochrane G."/>
            <person name="Meng A."/>
            <person name="Brown T."/>
            <person name="Cohen L."/>
        </authorList>
    </citation>
    <scope>NUCLEOTIDE SEQUENCE</scope>
    <source>
        <strain evidence="1">PLY429</strain>
    </source>
</reference>
<accession>A0A7S1XB68</accession>
<dbReference type="EMBL" id="HBGG01042103">
    <property type="protein sequence ID" value="CAD9227145.1"/>
    <property type="molecule type" value="Transcribed_RNA"/>
</dbReference>
<organism evidence="1">
    <name type="scientific">Tetraselmis chuii</name>
    <dbReference type="NCBI Taxonomy" id="63592"/>
    <lineage>
        <taxon>Eukaryota</taxon>
        <taxon>Viridiplantae</taxon>
        <taxon>Chlorophyta</taxon>
        <taxon>core chlorophytes</taxon>
        <taxon>Chlorodendrophyceae</taxon>
        <taxon>Chlorodendrales</taxon>
        <taxon>Chlorodendraceae</taxon>
        <taxon>Tetraselmis</taxon>
    </lineage>
</organism>
<evidence type="ECO:0000313" key="1">
    <source>
        <dbReference type="EMBL" id="CAD9227145.1"/>
    </source>
</evidence>